<name>A0ABZ2R9H4_9MICC</name>
<evidence type="ECO:0000256" key="1">
    <source>
        <dbReference type="SAM" id="MobiDB-lite"/>
    </source>
</evidence>
<dbReference type="Proteomes" id="UP001623384">
    <property type="component" value="Chromosome"/>
</dbReference>
<feature type="compositionally biased region" description="Pro residues" evidence="1">
    <location>
        <begin position="68"/>
        <end position="83"/>
    </location>
</feature>
<feature type="region of interest" description="Disordered" evidence="1">
    <location>
        <begin position="60"/>
        <end position="102"/>
    </location>
</feature>
<dbReference type="RefSeq" id="WP_406636694.1">
    <property type="nucleotide sequence ID" value="NZ_CP148033.1"/>
</dbReference>
<protein>
    <submittedName>
        <fullName evidence="2">Uncharacterized protein</fullName>
    </submittedName>
</protein>
<feature type="compositionally biased region" description="Low complexity" evidence="1">
    <location>
        <begin position="84"/>
        <end position="96"/>
    </location>
</feature>
<reference evidence="2 3" key="1">
    <citation type="submission" date="2024-03" db="EMBL/GenBank/DDBJ databases">
        <title>Rhodococcus navarretei sp. nov. and Pseudarthrobacter quantumdoti sp. nov., two new species with the ability to biosynthesize Quantum Dots isolated from soil samples at Union Glacier, Antarctica.</title>
        <authorList>
            <person name="Vargas M."/>
        </authorList>
    </citation>
    <scope>NUCLEOTIDE SEQUENCE [LARGE SCALE GENOMIC DNA]</scope>
    <source>
        <strain evidence="2 3">RC-2-3</strain>
    </source>
</reference>
<evidence type="ECO:0000313" key="3">
    <source>
        <dbReference type="Proteomes" id="UP001623384"/>
    </source>
</evidence>
<evidence type="ECO:0000313" key="2">
    <source>
        <dbReference type="EMBL" id="WXK93955.1"/>
    </source>
</evidence>
<proteinExistence type="predicted"/>
<keyword evidence="3" id="KW-1185">Reference proteome</keyword>
<gene>
    <name evidence="2" type="ORF">WHH00_03875</name>
</gene>
<dbReference type="Gene3D" id="1.10.8.1060">
    <property type="entry name" value="Corynebacterium glutamicum thioredoxin-dependent arsenate reductase, N-terminal domain"/>
    <property type="match status" value="1"/>
</dbReference>
<accession>A0ABZ2R9H4</accession>
<organism evidence="2 3">
    <name type="scientific">Pseudarthrobacter quantipunctorum</name>
    <dbReference type="NCBI Taxonomy" id="3128980"/>
    <lineage>
        <taxon>Bacteria</taxon>
        <taxon>Bacillati</taxon>
        <taxon>Actinomycetota</taxon>
        <taxon>Actinomycetes</taxon>
        <taxon>Micrococcales</taxon>
        <taxon>Micrococcaceae</taxon>
        <taxon>Pseudarthrobacter</taxon>
    </lineage>
</organism>
<sequence>MAKKSEAQAVAAVVDRLAERFPAVERSVIEDMVAHEHSLFAHGRVRDYIPILVERAAKLRLSGRHPQPAGPPQPASPAQPAPARPMQLANAASAPGGSPGAA</sequence>
<dbReference type="EMBL" id="CP148033">
    <property type="protein sequence ID" value="WXK93955.1"/>
    <property type="molecule type" value="Genomic_DNA"/>
</dbReference>
<dbReference type="NCBIfam" id="NF046112">
    <property type="entry name" value="MSMEG_6209_Nter"/>
    <property type="match status" value="1"/>
</dbReference>